<dbReference type="RefSeq" id="WP_116390554.1">
    <property type="nucleotide sequence ID" value="NZ_CAXQPM010000030.1"/>
</dbReference>
<dbReference type="FunCoup" id="A0A371REP9">
    <property type="interactions" value="292"/>
</dbReference>
<proteinExistence type="predicted"/>
<keyword evidence="3" id="KW-0804">Transcription</keyword>
<evidence type="ECO:0000313" key="5">
    <source>
        <dbReference type="EMBL" id="RFB03926.1"/>
    </source>
</evidence>
<evidence type="ECO:0000256" key="3">
    <source>
        <dbReference type="ARBA" id="ARBA00023163"/>
    </source>
</evidence>
<feature type="domain" description="HTH asnC-type" evidence="4">
    <location>
        <begin position="3"/>
        <end position="64"/>
    </location>
</feature>
<keyword evidence="1" id="KW-0805">Transcription regulation</keyword>
<evidence type="ECO:0000313" key="6">
    <source>
        <dbReference type="Proteomes" id="UP000264589"/>
    </source>
</evidence>
<dbReference type="SMART" id="SM00344">
    <property type="entry name" value="HTH_ASNC"/>
    <property type="match status" value="1"/>
</dbReference>
<sequence>MKLDQIDLKILTHLQSNARITNAELAERVGLSPTPCLRRLRRLEREGIIKGYRTDVDRDVLGLPVTVIILVKLDKEDEASLRAFEQGIINRPEVMECHLVTGKFDYFIRVVLPTLTAYETFLSETLLRTDNVASIESSFTLREVTRKSILPMP</sequence>
<evidence type="ECO:0000259" key="4">
    <source>
        <dbReference type="PROSITE" id="PS50956"/>
    </source>
</evidence>
<keyword evidence="6" id="KW-1185">Reference proteome</keyword>
<evidence type="ECO:0000256" key="1">
    <source>
        <dbReference type="ARBA" id="ARBA00023015"/>
    </source>
</evidence>
<evidence type="ECO:0000256" key="2">
    <source>
        <dbReference type="ARBA" id="ARBA00023125"/>
    </source>
</evidence>
<organism evidence="5 6">
    <name type="scientific">Parvularcula marina</name>
    <dbReference type="NCBI Taxonomy" id="2292771"/>
    <lineage>
        <taxon>Bacteria</taxon>
        <taxon>Pseudomonadati</taxon>
        <taxon>Pseudomonadota</taxon>
        <taxon>Alphaproteobacteria</taxon>
        <taxon>Parvularculales</taxon>
        <taxon>Parvularculaceae</taxon>
        <taxon>Parvularcula</taxon>
    </lineage>
</organism>
<dbReference type="PROSITE" id="PS00519">
    <property type="entry name" value="HTH_ASNC_1"/>
    <property type="match status" value="1"/>
</dbReference>
<dbReference type="InParanoid" id="A0A371REP9"/>
<dbReference type="InterPro" id="IPR036390">
    <property type="entry name" value="WH_DNA-bd_sf"/>
</dbReference>
<dbReference type="InterPro" id="IPR019885">
    <property type="entry name" value="Tscrpt_reg_HTH_AsnC-type_CS"/>
</dbReference>
<dbReference type="InterPro" id="IPR011008">
    <property type="entry name" value="Dimeric_a/b-barrel"/>
</dbReference>
<dbReference type="InterPro" id="IPR036388">
    <property type="entry name" value="WH-like_DNA-bd_sf"/>
</dbReference>
<dbReference type="GO" id="GO:0043565">
    <property type="term" value="F:sequence-specific DNA binding"/>
    <property type="evidence" value="ECO:0007669"/>
    <property type="project" value="InterPro"/>
</dbReference>
<dbReference type="GO" id="GO:0005829">
    <property type="term" value="C:cytosol"/>
    <property type="evidence" value="ECO:0007669"/>
    <property type="project" value="TreeGrafter"/>
</dbReference>
<keyword evidence="2" id="KW-0238">DNA-binding</keyword>
<dbReference type="PANTHER" id="PTHR30154">
    <property type="entry name" value="LEUCINE-RESPONSIVE REGULATORY PROTEIN"/>
    <property type="match status" value="1"/>
</dbReference>
<dbReference type="InterPro" id="IPR019887">
    <property type="entry name" value="Tscrpt_reg_AsnC/Lrp_C"/>
</dbReference>
<gene>
    <name evidence="5" type="ORF">DX908_00680</name>
</gene>
<dbReference type="OrthoDB" id="9812082at2"/>
<dbReference type="AlphaFoldDB" id="A0A371REP9"/>
<dbReference type="InterPro" id="IPR000485">
    <property type="entry name" value="AsnC-type_HTH_dom"/>
</dbReference>
<dbReference type="InterPro" id="IPR019888">
    <property type="entry name" value="Tscrpt_reg_AsnC-like"/>
</dbReference>
<dbReference type="Gene3D" id="1.10.10.10">
    <property type="entry name" value="Winged helix-like DNA-binding domain superfamily/Winged helix DNA-binding domain"/>
    <property type="match status" value="1"/>
</dbReference>
<dbReference type="Pfam" id="PF13412">
    <property type="entry name" value="HTH_24"/>
    <property type="match status" value="1"/>
</dbReference>
<dbReference type="Pfam" id="PF01037">
    <property type="entry name" value="AsnC_trans_reg"/>
    <property type="match status" value="1"/>
</dbReference>
<dbReference type="Gene3D" id="3.30.70.920">
    <property type="match status" value="1"/>
</dbReference>
<dbReference type="SUPFAM" id="SSF46785">
    <property type="entry name" value="Winged helix' DNA-binding domain"/>
    <property type="match status" value="1"/>
</dbReference>
<accession>A0A371REP9</accession>
<dbReference type="Proteomes" id="UP000264589">
    <property type="component" value="Unassembled WGS sequence"/>
</dbReference>
<protein>
    <submittedName>
        <fullName evidence="5">Lrp/AsnC family transcriptional regulator</fullName>
    </submittedName>
</protein>
<dbReference type="PROSITE" id="PS50956">
    <property type="entry name" value="HTH_ASNC_2"/>
    <property type="match status" value="1"/>
</dbReference>
<dbReference type="GO" id="GO:0043200">
    <property type="term" value="P:response to amino acid"/>
    <property type="evidence" value="ECO:0007669"/>
    <property type="project" value="TreeGrafter"/>
</dbReference>
<name>A0A371REP9_9PROT</name>
<dbReference type="SUPFAM" id="SSF54909">
    <property type="entry name" value="Dimeric alpha+beta barrel"/>
    <property type="match status" value="1"/>
</dbReference>
<dbReference type="PRINTS" id="PR00033">
    <property type="entry name" value="HTHASNC"/>
</dbReference>
<dbReference type="EMBL" id="QUQO01000001">
    <property type="protein sequence ID" value="RFB03926.1"/>
    <property type="molecule type" value="Genomic_DNA"/>
</dbReference>
<dbReference type="FunFam" id="1.10.10.10:FF:000186">
    <property type="entry name" value="AsnC family transcriptional regulator"/>
    <property type="match status" value="1"/>
</dbReference>
<dbReference type="PANTHER" id="PTHR30154:SF34">
    <property type="entry name" value="TRANSCRIPTIONAL REGULATOR AZLB"/>
    <property type="match status" value="1"/>
</dbReference>
<reference evidence="5 6" key="1">
    <citation type="submission" date="2018-08" db="EMBL/GenBank/DDBJ databases">
        <title>Parvularcula sp. SM1705, isolated from surface water of the South Sea China.</title>
        <authorList>
            <person name="Sun L."/>
        </authorList>
    </citation>
    <scope>NUCLEOTIDE SEQUENCE [LARGE SCALE GENOMIC DNA]</scope>
    <source>
        <strain evidence="5 6">SM1705</strain>
    </source>
</reference>
<comment type="caution">
    <text evidence="5">The sequence shown here is derived from an EMBL/GenBank/DDBJ whole genome shotgun (WGS) entry which is preliminary data.</text>
</comment>